<feature type="domain" description="Ketoreductase" evidence="2">
    <location>
        <begin position="8"/>
        <end position="191"/>
    </location>
</feature>
<dbReference type="GO" id="GO:0016616">
    <property type="term" value="F:oxidoreductase activity, acting on the CH-OH group of donors, NAD or NADP as acceptor"/>
    <property type="evidence" value="ECO:0007669"/>
    <property type="project" value="TreeGrafter"/>
</dbReference>
<dbReference type="EMBL" id="BMZH01000001">
    <property type="protein sequence ID" value="GHA81182.1"/>
    <property type="molecule type" value="Genomic_DNA"/>
</dbReference>
<dbReference type="InterPro" id="IPR036291">
    <property type="entry name" value="NAD(P)-bd_dom_sf"/>
</dbReference>
<dbReference type="Pfam" id="PF13561">
    <property type="entry name" value="adh_short_C2"/>
    <property type="match status" value="1"/>
</dbReference>
<dbReference type="AlphaFoldDB" id="A0A8J3G0U4"/>
<evidence type="ECO:0000313" key="4">
    <source>
        <dbReference type="Proteomes" id="UP000634004"/>
    </source>
</evidence>
<gene>
    <name evidence="3" type="ORF">GCM10009069_00110</name>
</gene>
<organism evidence="3 4">
    <name type="scientific">Algimonas arctica</name>
    <dbReference type="NCBI Taxonomy" id="1479486"/>
    <lineage>
        <taxon>Bacteria</taxon>
        <taxon>Pseudomonadati</taxon>
        <taxon>Pseudomonadota</taxon>
        <taxon>Alphaproteobacteria</taxon>
        <taxon>Maricaulales</taxon>
        <taxon>Robiginitomaculaceae</taxon>
        <taxon>Algimonas</taxon>
    </lineage>
</organism>
<protein>
    <submittedName>
        <fullName evidence="3">3-ketoacyl-ACP reductase</fullName>
    </submittedName>
</protein>
<dbReference type="FunFam" id="3.40.50.720:FF:000084">
    <property type="entry name" value="Short-chain dehydrogenase reductase"/>
    <property type="match status" value="1"/>
</dbReference>
<dbReference type="PRINTS" id="PR00081">
    <property type="entry name" value="GDHRDH"/>
</dbReference>
<dbReference type="CDD" id="cd05233">
    <property type="entry name" value="SDR_c"/>
    <property type="match status" value="1"/>
</dbReference>
<keyword evidence="4" id="KW-1185">Reference proteome</keyword>
<name>A0A8J3G0U4_9PROT</name>
<evidence type="ECO:0000313" key="3">
    <source>
        <dbReference type="EMBL" id="GHA81182.1"/>
    </source>
</evidence>
<dbReference type="PANTHER" id="PTHR42760:SF50">
    <property type="entry name" value="SHORT-CHAIN DEHYDROGENASE-RELATED"/>
    <property type="match status" value="1"/>
</dbReference>
<dbReference type="SUPFAM" id="SSF51735">
    <property type="entry name" value="NAD(P)-binding Rossmann-fold domains"/>
    <property type="match status" value="1"/>
</dbReference>
<comment type="similarity">
    <text evidence="1">Belongs to the short-chain dehydrogenases/reductases (SDR) family.</text>
</comment>
<evidence type="ECO:0000259" key="2">
    <source>
        <dbReference type="SMART" id="SM00822"/>
    </source>
</evidence>
<proteinExistence type="inferred from homology"/>
<accession>A0A8J3G0U4</accession>
<sequence length="246" mass="25137">MTYDLSNKTAIVTGGSRGIGAAIATRLAADGAHVVLTYNSSEGPAQAVVSAIKANGGSAVAVKADASDPSSVAAYIDKAAEKGGIDILVHNAGIARMAPISEAGLDMFREVYKTNVDGVYAGTHAAIPHLNDGASIIVISSINSHTFPIPGFAIYGSSKAAVTGLVKGWARDLGHRNIRVNAIQPGPIDTDMNPADGGHAEGMRRMTALRRYGKSTEVAALAAFLASDESSFITGTGIDIDGGMTI</sequence>
<dbReference type="RefSeq" id="WP_189494116.1">
    <property type="nucleotide sequence ID" value="NZ_BMZH01000001.1"/>
</dbReference>
<dbReference type="Gene3D" id="3.40.50.720">
    <property type="entry name" value="NAD(P)-binding Rossmann-like Domain"/>
    <property type="match status" value="1"/>
</dbReference>
<reference evidence="3" key="1">
    <citation type="journal article" date="2014" name="Int. J. Syst. Evol. Microbiol.">
        <title>Complete genome sequence of Corynebacterium casei LMG S-19264T (=DSM 44701T), isolated from a smear-ripened cheese.</title>
        <authorList>
            <consortium name="US DOE Joint Genome Institute (JGI-PGF)"/>
            <person name="Walter F."/>
            <person name="Albersmeier A."/>
            <person name="Kalinowski J."/>
            <person name="Ruckert C."/>
        </authorList>
    </citation>
    <scope>NUCLEOTIDE SEQUENCE</scope>
    <source>
        <strain evidence="3">KCTC 32513</strain>
    </source>
</reference>
<comment type="caution">
    <text evidence="3">The sequence shown here is derived from an EMBL/GenBank/DDBJ whole genome shotgun (WGS) entry which is preliminary data.</text>
</comment>
<reference evidence="3" key="2">
    <citation type="submission" date="2020-09" db="EMBL/GenBank/DDBJ databases">
        <authorList>
            <person name="Sun Q."/>
            <person name="Kim S."/>
        </authorList>
    </citation>
    <scope>NUCLEOTIDE SEQUENCE</scope>
    <source>
        <strain evidence="3">KCTC 32513</strain>
    </source>
</reference>
<dbReference type="SMART" id="SM00822">
    <property type="entry name" value="PKS_KR"/>
    <property type="match status" value="1"/>
</dbReference>
<dbReference type="PANTHER" id="PTHR42760">
    <property type="entry name" value="SHORT-CHAIN DEHYDROGENASES/REDUCTASES FAMILY MEMBER"/>
    <property type="match status" value="1"/>
</dbReference>
<dbReference type="InterPro" id="IPR057326">
    <property type="entry name" value="KR_dom"/>
</dbReference>
<dbReference type="PRINTS" id="PR00080">
    <property type="entry name" value="SDRFAMILY"/>
</dbReference>
<dbReference type="InterPro" id="IPR002347">
    <property type="entry name" value="SDR_fam"/>
</dbReference>
<evidence type="ECO:0000256" key="1">
    <source>
        <dbReference type="ARBA" id="ARBA00006484"/>
    </source>
</evidence>
<dbReference type="InterPro" id="IPR020904">
    <property type="entry name" value="Sc_DH/Rdtase_CS"/>
</dbReference>
<dbReference type="PROSITE" id="PS00061">
    <property type="entry name" value="ADH_SHORT"/>
    <property type="match status" value="1"/>
</dbReference>
<dbReference type="Proteomes" id="UP000634004">
    <property type="component" value="Unassembled WGS sequence"/>
</dbReference>